<dbReference type="Pfam" id="PF00145">
    <property type="entry name" value="DNA_methylase"/>
    <property type="match status" value="1"/>
</dbReference>
<reference evidence="8 9" key="1">
    <citation type="submission" date="2019-01" db="EMBL/GenBank/DDBJ databases">
        <authorList>
            <consortium name="Pathogen Informatics"/>
        </authorList>
    </citation>
    <scope>NUCLEOTIDE SEQUENCE [LARGE SCALE GENOMIC DNA]</scope>
    <source>
        <strain evidence="8 9">NCTC10181</strain>
    </source>
</reference>
<dbReference type="Gene3D" id="3.40.50.150">
    <property type="entry name" value="Vaccinia Virus protein VP39"/>
    <property type="match status" value="1"/>
</dbReference>
<comment type="catalytic activity">
    <reaction evidence="7">
        <text>a 2'-deoxycytidine in DNA + S-adenosyl-L-methionine = a 5-methyl-2'-deoxycytidine in DNA + S-adenosyl-L-homocysteine + H(+)</text>
        <dbReference type="Rhea" id="RHEA:13681"/>
        <dbReference type="Rhea" id="RHEA-COMP:11369"/>
        <dbReference type="Rhea" id="RHEA-COMP:11370"/>
        <dbReference type="ChEBI" id="CHEBI:15378"/>
        <dbReference type="ChEBI" id="CHEBI:57856"/>
        <dbReference type="ChEBI" id="CHEBI:59789"/>
        <dbReference type="ChEBI" id="CHEBI:85452"/>
        <dbReference type="ChEBI" id="CHEBI:85454"/>
        <dbReference type="EC" id="2.1.1.37"/>
    </reaction>
</comment>
<evidence type="ECO:0000313" key="9">
    <source>
        <dbReference type="Proteomes" id="UP000290985"/>
    </source>
</evidence>
<dbReference type="EC" id="2.1.1.37" evidence="7"/>
<dbReference type="PANTHER" id="PTHR46098:SF1">
    <property type="entry name" value="TRNA (CYTOSINE(38)-C(5))-METHYLTRANSFERASE"/>
    <property type="match status" value="1"/>
</dbReference>
<name>A0A449B2K6_9BACT</name>
<dbReference type="GO" id="GO:0032259">
    <property type="term" value="P:methylation"/>
    <property type="evidence" value="ECO:0007669"/>
    <property type="project" value="UniProtKB-KW"/>
</dbReference>
<dbReference type="SUPFAM" id="SSF53335">
    <property type="entry name" value="S-adenosyl-L-methionine-dependent methyltransferases"/>
    <property type="match status" value="1"/>
</dbReference>
<keyword evidence="1 5" id="KW-0489">Methyltransferase</keyword>
<evidence type="ECO:0000256" key="6">
    <source>
        <dbReference type="RuleBase" id="RU000416"/>
    </source>
</evidence>
<gene>
    <name evidence="8" type="primary">banIM_2</name>
    <name evidence="8" type="ORF">NCTC10181_00647</name>
</gene>
<dbReference type="PROSITE" id="PS51679">
    <property type="entry name" value="SAM_MT_C5"/>
    <property type="match status" value="1"/>
</dbReference>
<dbReference type="InterPro" id="IPR001525">
    <property type="entry name" value="C5_MeTfrase"/>
</dbReference>
<dbReference type="InterPro" id="IPR029063">
    <property type="entry name" value="SAM-dependent_MTases_sf"/>
</dbReference>
<keyword evidence="2 5" id="KW-0808">Transferase</keyword>
<dbReference type="InterPro" id="IPR018117">
    <property type="entry name" value="C5_DNA_meth_AS"/>
</dbReference>
<evidence type="ECO:0000256" key="2">
    <source>
        <dbReference type="ARBA" id="ARBA00022679"/>
    </source>
</evidence>
<evidence type="ECO:0000256" key="3">
    <source>
        <dbReference type="ARBA" id="ARBA00022691"/>
    </source>
</evidence>
<evidence type="ECO:0000256" key="7">
    <source>
        <dbReference type="RuleBase" id="RU000417"/>
    </source>
</evidence>
<dbReference type="NCBIfam" id="NF045953">
    <property type="entry name" value="DCM_methyl_Nterm"/>
    <property type="match status" value="1"/>
</dbReference>
<feature type="active site" evidence="5">
    <location>
        <position position="146"/>
    </location>
</feature>
<evidence type="ECO:0000256" key="4">
    <source>
        <dbReference type="ARBA" id="ARBA00022747"/>
    </source>
</evidence>
<dbReference type="PRINTS" id="PR00105">
    <property type="entry name" value="C5METTRFRASE"/>
</dbReference>
<evidence type="ECO:0000313" key="8">
    <source>
        <dbReference type="EMBL" id="VEU74785.1"/>
    </source>
</evidence>
<dbReference type="NCBIfam" id="TIGR00675">
    <property type="entry name" value="dcm"/>
    <property type="match status" value="1"/>
</dbReference>
<organism evidence="8 9">
    <name type="scientific">Mycoplasmopsis citelli</name>
    <dbReference type="NCBI Taxonomy" id="171281"/>
    <lineage>
        <taxon>Bacteria</taxon>
        <taxon>Bacillati</taxon>
        <taxon>Mycoplasmatota</taxon>
        <taxon>Mycoplasmoidales</taxon>
        <taxon>Metamycoplasmataceae</taxon>
        <taxon>Mycoplasmopsis</taxon>
    </lineage>
</organism>
<proteinExistence type="inferred from homology"/>
<keyword evidence="9" id="KW-1185">Reference proteome</keyword>
<dbReference type="InterPro" id="IPR050750">
    <property type="entry name" value="C5-MTase"/>
</dbReference>
<dbReference type="AlphaFoldDB" id="A0A449B2K6"/>
<keyword evidence="4" id="KW-0680">Restriction system</keyword>
<dbReference type="Gene3D" id="3.90.120.10">
    <property type="entry name" value="DNA Methylase, subunit A, domain 2"/>
    <property type="match status" value="1"/>
</dbReference>
<protein>
    <recommendedName>
        <fullName evidence="7">Cytosine-specific methyltransferase</fullName>
        <ecNumber evidence="7">2.1.1.37</ecNumber>
    </recommendedName>
</protein>
<dbReference type="EMBL" id="LR215036">
    <property type="protein sequence ID" value="VEU74785.1"/>
    <property type="molecule type" value="Genomic_DNA"/>
</dbReference>
<comment type="similarity">
    <text evidence="5 6">Belongs to the class I-like SAM-binding methyltransferase superfamily. C5-methyltransferase family.</text>
</comment>
<dbReference type="OrthoDB" id="9813719at2"/>
<evidence type="ECO:0000256" key="5">
    <source>
        <dbReference type="PROSITE-ProRule" id="PRU01016"/>
    </source>
</evidence>
<accession>A0A449B2K6</accession>
<dbReference type="REBASE" id="298187">
    <property type="entry name" value="M.Mci10181ORF647P"/>
</dbReference>
<dbReference type="PANTHER" id="PTHR46098">
    <property type="entry name" value="TRNA (CYTOSINE(38)-C(5))-METHYLTRANSFERASE"/>
    <property type="match status" value="1"/>
</dbReference>
<dbReference type="GO" id="GO:0009307">
    <property type="term" value="P:DNA restriction-modification system"/>
    <property type="evidence" value="ECO:0007669"/>
    <property type="project" value="UniProtKB-KW"/>
</dbReference>
<dbReference type="RefSeq" id="WP_129725586.1">
    <property type="nucleotide sequence ID" value="NZ_CP101807.1"/>
</dbReference>
<evidence type="ECO:0000256" key="1">
    <source>
        <dbReference type="ARBA" id="ARBA00022603"/>
    </source>
</evidence>
<sequence>MQTLRIFEAFAGLGAQIKALKKLGNEKGFHVESVGSIEWGINQIISYQILNFGHLKPEKNFTKEQLIEKLTPYTFSFDTKNEIKVNYFNSLSEEKLQRMFPYLYSFVNPLYFRKVYKKSPPNNHTDIKQFTQLPENIDIFTYSFPCVGFSQAGPQQGFDNPQSQLIYEVKRILETNLDKLPKVLILENVPALVGPKFLGDFERWVEFLSTIGYHTTWEVINSANLGSAQNRKRVYAVSILKSVSSEPFKFKDVKQKEIFLEDILDPNLDYRNYNHLLTKHPLGKFTTSFNNITSTRLSNNFSNFNSYAQVFLAQGKGPTLTAQGTNSDLKFYFPEQNTLRIISPKEAFVYMGFDQEDFNLIEQSDLITETQMKLLAGNSISIQALYSIFSNIFDYLNKHNFWLLPHHYKTQSQRKKLSLYELIDIERHKFITTKKLRFYKETIRKYCQNKEIYEPKKWMKIIHSNFKKEGIYSSLFKASRALWDKNFLDRPYYKLGPNGLFIPITLNVLYQWLTKIYFFDLIPQLQTQLTKGEQNDPIQNQNVLY</sequence>
<keyword evidence="3 5" id="KW-0949">S-adenosyl-L-methionine</keyword>
<dbReference type="PROSITE" id="PS00094">
    <property type="entry name" value="C5_MTASE_1"/>
    <property type="match status" value="1"/>
</dbReference>
<dbReference type="Proteomes" id="UP000290985">
    <property type="component" value="Chromosome"/>
</dbReference>
<dbReference type="GO" id="GO:0003886">
    <property type="term" value="F:DNA (cytosine-5-)-methyltransferase activity"/>
    <property type="evidence" value="ECO:0007669"/>
    <property type="project" value="UniProtKB-EC"/>
</dbReference>
<dbReference type="KEGG" id="mcit:NCTC10181_00647"/>